<evidence type="ECO:0000313" key="8">
    <source>
        <dbReference type="EMBL" id="HIT76505.1"/>
    </source>
</evidence>
<evidence type="ECO:0000256" key="2">
    <source>
        <dbReference type="ARBA" id="ARBA00022475"/>
    </source>
</evidence>
<dbReference type="AlphaFoldDB" id="A0A9D1H161"/>
<keyword evidence="3 6" id="KW-0812">Transmembrane</keyword>
<dbReference type="Proteomes" id="UP000886842">
    <property type="component" value="Unassembled WGS sequence"/>
</dbReference>
<evidence type="ECO:0000256" key="3">
    <source>
        <dbReference type="ARBA" id="ARBA00022692"/>
    </source>
</evidence>
<dbReference type="GO" id="GO:0005886">
    <property type="term" value="C:plasma membrane"/>
    <property type="evidence" value="ECO:0007669"/>
    <property type="project" value="UniProtKB-SubCell"/>
</dbReference>
<organism evidence="8 9">
    <name type="scientific">Candidatus Avipropionibacterium avicola</name>
    <dbReference type="NCBI Taxonomy" id="2840701"/>
    <lineage>
        <taxon>Bacteria</taxon>
        <taxon>Bacillati</taxon>
        <taxon>Actinomycetota</taxon>
        <taxon>Actinomycetes</taxon>
        <taxon>Propionibacteriales</taxon>
        <taxon>Propionibacteriaceae</taxon>
        <taxon>Propionibacteriaceae incertae sedis</taxon>
        <taxon>Candidatus Avipropionibacterium</taxon>
    </lineage>
</organism>
<feature type="transmembrane region" description="Helical" evidence="6">
    <location>
        <begin position="78"/>
        <end position="94"/>
    </location>
</feature>
<protein>
    <submittedName>
        <fullName evidence="8">RDD family protein</fullName>
    </submittedName>
</protein>
<comment type="subcellular location">
    <subcellularLocation>
        <location evidence="1">Cell membrane</location>
        <topology evidence="1">Multi-pass membrane protein</topology>
    </subcellularLocation>
</comment>
<dbReference type="InterPro" id="IPR051791">
    <property type="entry name" value="Pra-immunoreactive"/>
</dbReference>
<evidence type="ECO:0000256" key="6">
    <source>
        <dbReference type="SAM" id="Phobius"/>
    </source>
</evidence>
<evidence type="ECO:0000259" key="7">
    <source>
        <dbReference type="Pfam" id="PF06271"/>
    </source>
</evidence>
<keyword evidence="4 6" id="KW-1133">Transmembrane helix</keyword>
<evidence type="ECO:0000256" key="1">
    <source>
        <dbReference type="ARBA" id="ARBA00004651"/>
    </source>
</evidence>
<name>A0A9D1H161_9ACTN</name>
<feature type="transmembrane region" description="Helical" evidence="6">
    <location>
        <begin position="35"/>
        <end position="57"/>
    </location>
</feature>
<feature type="transmembrane region" description="Helical" evidence="6">
    <location>
        <begin position="7"/>
        <end position="29"/>
    </location>
</feature>
<gene>
    <name evidence="8" type="ORF">IAA98_13045</name>
</gene>
<reference evidence="8" key="1">
    <citation type="submission" date="2020-10" db="EMBL/GenBank/DDBJ databases">
        <authorList>
            <person name="Gilroy R."/>
        </authorList>
    </citation>
    <scope>NUCLEOTIDE SEQUENCE</scope>
    <source>
        <strain evidence="8">ChiGjej1B1-24693</strain>
    </source>
</reference>
<accession>A0A9D1H161</accession>
<comment type="caution">
    <text evidence="8">The sequence shown here is derived from an EMBL/GenBank/DDBJ whole genome shotgun (WGS) entry which is preliminary data.</text>
</comment>
<evidence type="ECO:0000256" key="5">
    <source>
        <dbReference type="ARBA" id="ARBA00023136"/>
    </source>
</evidence>
<keyword evidence="5 6" id="KW-0472">Membrane</keyword>
<feature type="domain" description="RDD" evidence="7">
    <location>
        <begin position="1"/>
        <end position="105"/>
    </location>
</feature>
<dbReference type="EMBL" id="DVLP01000381">
    <property type="protein sequence ID" value="HIT76505.1"/>
    <property type="molecule type" value="Genomic_DNA"/>
</dbReference>
<dbReference type="InterPro" id="IPR010432">
    <property type="entry name" value="RDD"/>
</dbReference>
<proteinExistence type="predicted"/>
<dbReference type="PANTHER" id="PTHR36115:SF6">
    <property type="entry name" value="PROLINE-RICH ANTIGEN HOMOLOG"/>
    <property type="match status" value="1"/>
</dbReference>
<dbReference type="Pfam" id="PF06271">
    <property type="entry name" value="RDD"/>
    <property type="match status" value="1"/>
</dbReference>
<evidence type="ECO:0000256" key="4">
    <source>
        <dbReference type="ARBA" id="ARBA00022989"/>
    </source>
</evidence>
<sequence length="113" mass="12207">MPRITALVLDWAISMVIVVLALGLPALTANDWRRWAVLTAFFLESAALTAITGASAGQLICRITVLRLDGKRLGVPRALLRAAMVCLAIPPLIVGPERRGLHDMAVNTVVVRR</sequence>
<reference evidence="8" key="2">
    <citation type="journal article" date="2021" name="PeerJ">
        <title>Extensive microbial diversity within the chicken gut microbiome revealed by metagenomics and culture.</title>
        <authorList>
            <person name="Gilroy R."/>
            <person name="Ravi A."/>
            <person name="Getino M."/>
            <person name="Pursley I."/>
            <person name="Horton D.L."/>
            <person name="Alikhan N.F."/>
            <person name="Baker D."/>
            <person name="Gharbi K."/>
            <person name="Hall N."/>
            <person name="Watson M."/>
            <person name="Adriaenssens E.M."/>
            <person name="Foster-Nyarko E."/>
            <person name="Jarju S."/>
            <person name="Secka A."/>
            <person name="Antonio M."/>
            <person name="Oren A."/>
            <person name="Chaudhuri R.R."/>
            <person name="La Ragione R."/>
            <person name="Hildebrand F."/>
            <person name="Pallen M.J."/>
        </authorList>
    </citation>
    <scope>NUCLEOTIDE SEQUENCE</scope>
    <source>
        <strain evidence="8">ChiGjej1B1-24693</strain>
    </source>
</reference>
<evidence type="ECO:0000313" key="9">
    <source>
        <dbReference type="Proteomes" id="UP000886842"/>
    </source>
</evidence>
<keyword evidence="2" id="KW-1003">Cell membrane</keyword>
<dbReference type="PANTHER" id="PTHR36115">
    <property type="entry name" value="PROLINE-RICH ANTIGEN HOMOLOG-RELATED"/>
    <property type="match status" value="1"/>
</dbReference>